<name>A0A382XNM7_9ZZZZ</name>
<dbReference type="AlphaFoldDB" id="A0A382XNM7"/>
<gene>
    <name evidence="1" type="ORF">METZ01_LOCUS424772</name>
</gene>
<sequence length="34" mass="3454">MAEGFSDANFGSPAGIRTPTGWTKTICATITPPG</sequence>
<reference evidence="1" key="1">
    <citation type="submission" date="2018-05" db="EMBL/GenBank/DDBJ databases">
        <authorList>
            <person name="Lanie J.A."/>
            <person name="Ng W.-L."/>
            <person name="Kazmierczak K.M."/>
            <person name="Andrzejewski T.M."/>
            <person name="Davidsen T.M."/>
            <person name="Wayne K.J."/>
            <person name="Tettelin H."/>
            <person name="Glass J.I."/>
            <person name="Rusch D."/>
            <person name="Podicherti R."/>
            <person name="Tsui H.-C.T."/>
            <person name="Winkler M.E."/>
        </authorList>
    </citation>
    <scope>NUCLEOTIDE SEQUENCE</scope>
</reference>
<proteinExistence type="predicted"/>
<protein>
    <submittedName>
        <fullName evidence="1">Uncharacterized protein</fullName>
    </submittedName>
</protein>
<accession>A0A382XNM7</accession>
<dbReference type="EMBL" id="UINC01168741">
    <property type="protein sequence ID" value="SVD71918.1"/>
    <property type="molecule type" value="Genomic_DNA"/>
</dbReference>
<organism evidence="1">
    <name type="scientific">marine metagenome</name>
    <dbReference type="NCBI Taxonomy" id="408172"/>
    <lineage>
        <taxon>unclassified sequences</taxon>
        <taxon>metagenomes</taxon>
        <taxon>ecological metagenomes</taxon>
    </lineage>
</organism>
<evidence type="ECO:0000313" key="1">
    <source>
        <dbReference type="EMBL" id="SVD71918.1"/>
    </source>
</evidence>